<feature type="signal peptide" evidence="1">
    <location>
        <begin position="1"/>
        <end position="26"/>
    </location>
</feature>
<keyword evidence="4" id="KW-1185">Reference proteome</keyword>
<dbReference type="SMART" id="SM00257">
    <property type="entry name" value="LysM"/>
    <property type="match status" value="2"/>
</dbReference>
<dbReference type="RefSeq" id="WP_219201893.1">
    <property type="nucleotide sequence ID" value="NZ_JAHWQX010000003.1"/>
</dbReference>
<evidence type="ECO:0000313" key="4">
    <source>
        <dbReference type="Proteomes" id="UP001430804"/>
    </source>
</evidence>
<accession>A0ABS6WPR4</accession>
<evidence type="ECO:0000259" key="2">
    <source>
        <dbReference type="PROSITE" id="PS51782"/>
    </source>
</evidence>
<dbReference type="PROSITE" id="PS51782">
    <property type="entry name" value="LYSM"/>
    <property type="match status" value="2"/>
</dbReference>
<gene>
    <name evidence="3" type="ORF">KY465_11690</name>
</gene>
<proteinExistence type="predicted"/>
<dbReference type="InterPro" id="IPR043856">
    <property type="entry name" value="DUF5818"/>
</dbReference>
<sequence>MISVRYLETAAAVAALSLVVVSGASAQSRCGSTATVQSGDTLYSISQDCRVALSRIYNLNPQLDPRSLSVGTEVRLTGGQAASDADNREESRRRLDADGRYRIEEGDTASSIAQAMGISLMELLNSNKDLDPLRLAVGEMINVPVDGRRSAALRVRPLSGSPGSQITVRARHLRPADYVTIGVGPRSSEWRALRDVQVAADGEISTQVRVPEWADPGDVLTFIVDTDRGVTLKSADFDVTARQDTGRDAHVELEGRVGKGVECATLTTPDGDLWSLTGDMNFTPGEYAKIEGTRADMSFCMQGVGTVEVTSYEEVPSKNR</sequence>
<dbReference type="Proteomes" id="UP001430804">
    <property type="component" value="Unassembled WGS sequence"/>
</dbReference>
<dbReference type="Pfam" id="PF01476">
    <property type="entry name" value="LysM"/>
    <property type="match status" value="2"/>
</dbReference>
<feature type="domain" description="LysM" evidence="2">
    <location>
        <begin position="99"/>
        <end position="143"/>
    </location>
</feature>
<feature type="chain" id="PRO_5045050077" evidence="1">
    <location>
        <begin position="27"/>
        <end position="320"/>
    </location>
</feature>
<dbReference type="PANTHER" id="PTHR33734">
    <property type="entry name" value="LYSM DOMAIN-CONTAINING GPI-ANCHORED PROTEIN 2"/>
    <property type="match status" value="1"/>
</dbReference>
<dbReference type="CDD" id="cd00118">
    <property type="entry name" value="LysM"/>
    <property type="match status" value="2"/>
</dbReference>
<protein>
    <submittedName>
        <fullName evidence="3">LysM peptidoglycan-binding domain-containing protein</fullName>
    </submittedName>
</protein>
<evidence type="ECO:0000313" key="3">
    <source>
        <dbReference type="EMBL" id="MBW3097943.1"/>
    </source>
</evidence>
<dbReference type="PANTHER" id="PTHR33734:SF22">
    <property type="entry name" value="MEMBRANE-BOUND LYTIC MUREIN TRANSGLYCOSYLASE D"/>
    <property type="match status" value="1"/>
</dbReference>
<organism evidence="3 4">
    <name type="scientific">Pseudohoeflea coraliihabitans</name>
    <dbReference type="NCBI Taxonomy" id="2860393"/>
    <lineage>
        <taxon>Bacteria</taxon>
        <taxon>Pseudomonadati</taxon>
        <taxon>Pseudomonadota</taxon>
        <taxon>Alphaproteobacteria</taxon>
        <taxon>Hyphomicrobiales</taxon>
        <taxon>Rhizobiaceae</taxon>
        <taxon>Pseudohoeflea</taxon>
    </lineage>
</organism>
<dbReference type="InterPro" id="IPR018392">
    <property type="entry name" value="LysM"/>
</dbReference>
<dbReference type="EMBL" id="JAHWQX010000003">
    <property type="protein sequence ID" value="MBW3097943.1"/>
    <property type="molecule type" value="Genomic_DNA"/>
</dbReference>
<feature type="domain" description="LysM" evidence="2">
    <location>
        <begin position="32"/>
        <end position="76"/>
    </location>
</feature>
<comment type="caution">
    <text evidence="3">The sequence shown here is derived from an EMBL/GenBank/DDBJ whole genome shotgun (WGS) entry which is preliminary data.</text>
</comment>
<keyword evidence="1" id="KW-0732">Signal</keyword>
<reference evidence="3" key="1">
    <citation type="submission" date="2021-07" db="EMBL/GenBank/DDBJ databases">
        <title>Pseudohoeflea marina sp. nov. a polyhydroxyalcanoate-producing bacterium.</title>
        <authorList>
            <person name="Zheng W."/>
            <person name="Yu S."/>
            <person name="Huang Y."/>
        </authorList>
    </citation>
    <scope>NUCLEOTIDE SEQUENCE</scope>
    <source>
        <strain evidence="3">DP4N28-3</strain>
    </source>
</reference>
<name>A0ABS6WPR4_9HYPH</name>
<dbReference type="Pfam" id="PF19135">
    <property type="entry name" value="DUF5818"/>
    <property type="match status" value="1"/>
</dbReference>
<evidence type="ECO:0000256" key="1">
    <source>
        <dbReference type="SAM" id="SignalP"/>
    </source>
</evidence>